<proteinExistence type="inferred from homology"/>
<dbReference type="Gene3D" id="2.60.40.3330">
    <property type="match status" value="2"/>
</dbReference>
<protein>
    <submittedName>
        <fullName evidence="7">Transthyretin-like family protein</fullName>
    </submittedName>
</protein>
<dbReference type="InterPro" id="IPR038479">
    <property type="entry name" value="Transthyretin-like_sf"/>
</dbReference>
<comment type="similarity">
    <text evidence="2">Belongs to the nematode transthyretin-like family.</text>
</comment>
<dbReference type="InterPro" id="IPR001534">
    <property type="entry name" value="Transthyretin-like"/>
</dbReference>
<dbReference type="WBParaSite" id="ALUE_0000972201-mRNA-1">
    <property type="protein sequence ID" value="ALUE_0000972201-mRNA-1"/>
    <property type="gene ID" value="ALUE_0000972201"/>
</dbReference>
<accession>A0A0M3I0P0</accession>
<keyword evidence="6" id="KW-1185">Reference proteome</keyword>
<keyword evidence="3" id="KW-0964">Secreted</keyword>
<dbReference type="AlphaFoldDB" id="A0A0M3I0P0"/>
<dbReference type="Proteomes" id="UP000036681">
    <property type="component" value="Unplaced"/>
</dbReference>
<evidence type="ECO:0000313" key="6">
    <source>
        <dbReference type="Proteomes" id="UP000036681"/>
    </source>
</evidence>
<keyword evidence="4 5" id="KW-0732">Signal</keyword>
<comment type="subcellular location">
    <subcellularLocation>
        <location evidence="1">Secreted</location>
    </subcellularLocation>
</comment>
<evidence type="ECO:0000256" key="2">
    <source>
        <dbReference type="ARBA" id="ARBA00010112"/>
    </source>
</evidence>
<dbReference type="PANTHER" id="PTHR21700">
    <property type="entry name" value="TRANSTHYRETIN-LIKE FAMILY PROTEIN-RELATED"/>
    <property type="match status" value="1"/>
</dbReference>
<feature type="signal peptide" evidence="5">
    <location>
        <begin position="1"/>
        <end position="18"/>
    </location>
</feature>
<evidence type="ECO:0000256" key="5">
    <source>
        <dbReference type="SAM" id="SignalP"/>
    </source>
</evidence>
<organism evidence="6 7">
    <name type="scientific">Ascaris lumbricoides</name>
    <name type="common">Giant roundworm</name>
    <dbReference type="NCBI Taxonomy" id="6252"/>
    <lineage>
        <taxon>Eukaryota</taxon>
        <taxon>Metazoa</taxon>
        <taxon>Ecdysozoa</taxon>
        <taxon>Nematoda</taxon>
        <taxon>Chromadorea</taxon>
        <taxon>Rhabditida</taxon>
        <taxon>Spirurina</taxon>
        <taxon>Ascaridomorpha</taxon>
        <taxon>Ascaridoidea</taxon>
        <taxon>Ascarididae</taxon>
        <taxon>Ascaris</taxon>
    </lineage>
</organism>
<sequence length="287" mass="32568">MLLNNAIITTAILSSAYALCTTRNVTVQGQLYCGDIVAENVKIQLREYDLIDEDDTLNETRSDAEGKFWIYGEECEIGRVEPYLRIEHECDNGIYRLVIYSLLRVLSTASQRMISIFNRSISTVSMIWEKSTSKMLVSVTVGSALDQSITLKMLLNNAIITTAILSSAYALCTTKNVTVEGQLFCGPLVAQNVKIQLREYDLIDRDDTLNETKSDHDGKFSVYGEECEIGKVEPYLRIEHNCDMGKFKENRVITDDIFIDQTYLGTVYDMGSRDLNNLCINHKRKYN</sequence>
<name>A0A0M3I0P0_ASCLU</name>
<evidence type="ECO:0000256" key="3">
    <source>
        <dbReference type="ARBA" id="ARBA00022525"/>
    </source>
</evidence>
<feature type="chain" id="PRO_5005656828" evidence="5">
    <location>
        <begin position="19"/>
        <end position="287"/>
    </location>
</feature>
<evidence type="ECO:0000313" key="7">
    <source>
        <dbReference type="WBParaSite" id="ALUE_0000972201-mRNA-1"/>
    </source>
</evidence>
<dbReference type="GO" id="GO:0009986">
    <property type="term" value="C:cell surface"/>
    <property type="evidence" value="ECO:0007669"/>
    <property type="project" value="InterPro"/>
</dbReference>
<dbReference type="Pfam" id="PF01060">
    <property type="entry name" value="TTR-52"/>
    <property type="match status" value="2"/>
</dbReference>
<evidence type="ECO:0000256" key="1">
    <source>
        <dbReference type="ARBA" id="ARBA00004613"/>
    </source>
</evidence>
<dbReference type="PANTHER" id="PTHR21700:SF30">
    <property type="entry name" value="TRANSTHYRETIN-LIKE FAMILY PROTEIN"/>
    <property type="match status" value="1"/>
</dbReference>
<evidence type="ECO:0000256" key="4">
    <source>
        <dbReference type="ARBA" id="ARBA00022729"/>
    </source>
</evidence>
<dbReference type="GO" id="GO:0005576">
    <property type="term" value="C:extracellular region"/>
    <property type="evidence" value="ECO:0007669"/>
    <property type="project" value="UniProtKB-SubCell"/>
</dbReference>
<reference evidence="7" key="1">
    <citation type="submission" date="2017-02" db="UniProtKB">
        <authorList>
            <consortium name="WormBaseParasite"/>
        </authorList>
    </citation>
    <scope>IDENTIFICATION</scope>
</reference>